<keyword evidence="1" id="KW-0732">Signal</keyword>
<dbReference type="Proteomes" id="UP000297890">
    <property type="component" value="Unassembled WGS sequence"/>
</dbReference>
<dbReference type="GO" id="GO:0005509">
    <property type="term" value="F:calcium ion binding"/>
    <property type="evidence" value="ECO:0007669"/>
    <property type="project" value="InterPro"/>
</dbReference>
<dbReference type="Gene3D" id="1.10.238.10">
    <property type="entry name" value="EF-hand"/>
    <property type="match status" value="1"/>
</dbReference>
<feature type="signal peptide" evidence="1">
    <location>
        <begin position="1"/>
        <end position="16"/>
    </location>
</feature>
<dbReference type="InterPro" id="IPR018247">
    <property type="entry name" value="EF_Hand_1_Ca_BS"/>
</dbReference>
<evidence type="ECO:0000259" key="2">
    <source>
        <dbReference type="PROSITE" id="PS50222"/>
    </source>
</evidence>
<sequence>MVLITLLASLSFAALAQPGERGSGMMQRMLQMADTDQDGRISKAEFMAMHDKRFSTMDANSDGFIDQAEREQAQQHMRNMMDGFRKSIPTPDTP</sequence>
<gene>
    <name evidence="3" type="ORF">E4680_06835</name>
</gene>
<feature type="domain" description="EF-hand" evidence="2">
    <location>
        <begin position="21"/>
        <end position="56"/>
    </location>
</feature>
<evidence type="ECO:0000313" key="4">
    <source>
        <dbReference type="Proteomes" id="UP000297890"/>
    </source>
</evidence>
<dbReference type="Pfam" id="PF13202">
    <property type="entry name" value="EF-hand_5"/>
    <property type="match status" value="2"/>
</dbReference>
<keyword evidence="4" id="KW-1185">Reference proteome</keyword>
<dbReference type="InterPro" id="IPR002048">
    <property type="entry name" value="EF_hand_dom"/>
</dbReference>
<dbReference type="AlphaFoldDB" id="A0A4Z0FA52"/>
<dbReference type="PROSITE" id="PS00018">
    <property type="entry name" value="EF_HAND_1"/>
    <property type="match status" value="1"/>
</dbReference>
<dbReference type="InterPro" id="IPR011992">
    <property type="entry name" value="EF-hand-dom_pair"/>
</dbReference>
<evidence type="ECO:0000313" key="3">
    <source>
        <dbReference type="EMBL" id="TFZ82762.1"/>
    </source>
</evidence>
<dbReference type="EMBL" id="SRIO01000007">
    <property type="protein sequence ID" value="TFZ82762.1"/>
    <property type="molecule type" value="Genomic_DNA"/>
</dbReference>
<protein>
    <recommendedName>
        <fullName evidence="2">EF-hand domain-containing protein</fullName>
    </recommendedName>
</protein>
<reference evidence="3 4" key="1">
    <citation type="journal article" date="2019" name="ISME J.">
        <title>Candidatus Macondimonas diazotrophica, a novel gammaproteobacterial genus dominating crude-oil-contaminated coastal sediments.</title>
        <authorList>
            <person name="Karthikeyan S."/>
            <person name="Konstantinidis K."/>
        </authorList>
    </citation>
    <scope>NUCLEOTIDE SEQUENCE [LARGE SCALE GENOMIC DNA]</scope>
    <source>
        <strain evidence="3 4">KTK01</strain>
    </source>
</reference>
<dbReference type="OrthoDB" id="5771710at2"/>
<evidence type="ECO:0000256" key="1">
    <source>
        <dbReference type="SAM" id="SignalP"/>
    </source>
</evidence>
<name>A0A4Z0FA52_9GAMM</name>
<comment type="caution">
    <text evidence="3">The sequence shown here is derived from an EMBL/GenBank/DDBJ whole genome shotgun (WGS) entry which is preliminary data.</text>
</comment>
<accession>A0A4Z0FA52</accession>
<dbReference type="PROSITE" id="PS50222">
    <property type="entry name" value="EF_HAND_2"/>
    <property type="match status" value="1"/>
</dbReference>
<feature type="chain" id="PRO_5021325053" description="EF-hand domain-containing protein" evidence="1">
    <location>
        <begin position="17"/>
        <end position="94"/>
    </location>
</feature>
<proteinExistence type="predicted"/>
<organism evidence="3 4">
    <name type="scientific">Candidatus Macondimonas diazotrophica</name>
    <dbReference type="NCBI Taxonomy" id="2305248"/>
    <lineage>
        <taxon>Bacteria</taxon>
        <taxon>Pseudomonadati</taxon>
        <taxon>Pseudomonadota</taxon>
        <taxon>Gammaproteobacteria</taxon>
        <taxon>Chromatiales</taxon>
        <taxon>Ectothiorhodospiraceae</taxon>
        <taxon>Candidatus Macondimonas</taxon>
    </lineage>
</organism>
<dbReference type="SUPFAM" id="SSF47473">
    <property type="entry name" value="EF-hand"/>
    <property type="match status" value="1"/>
</dbReference>